<reference evidence="2 3" key="1">
    <citation type="journal article" date="2020" name="Biotechnol. Biofuels">
        <title>New insights from the biogas microbiome by comprehensive genome-resolved metagenomics of nearly 1600 species originating from multiple anaerobic digesters.</title>
        <authorList>
            <person name="Campanaro S."/>
            <person name="Treu L."/>
            <person name="Rodriguez-R L.M."/>
            <person name="Kovalovszki A."/>
            <person name="Ziels R.M."/>
            <person name="Maus I."/>
            <person name="Zhu X."/>
            <person name="Kougias P.G."/>
            <person name="Basile A."/>
            <person name="Luo G."/>
            <person name="Schluter A."/>
            <person name="Konstantinidis K.T."/>
            <person name="Angelidaki I."/>
        </authorList>
    </citation>
    <scope>NUCLEOTIDE SEQUENCE [LARGE SCALE GENOMIC DNA]</scope>
    <source>
        <strain evidence="2">AS15tlH2ME_198</strain>
    </source>
</reference>
<sequence length="74" mass="7986">MSNVAFSNSVPGEGYVSLASAAEYFEVSEKTLRRMIMRSEIPAYRLGGNVRGPIRVRISEIEAAMFPMGSAASA</sequence>
<dbReference type="NCBIfam" id="TIGR01764">
    <property type="entry name" value="excise"/>
    <property type="match status" value="1"/>
</dbReference>
<comment type="caution">
    <text evidence="2">The sequence shown here is derived from an EMBL/GenBank/DDBJ whole genome shotgun (WGS) entry which is preliminary data.</text>
</comment>
<dbReference type="Proteomes" id="UP000557899">
    <property type="component" value="Unassembled WGS sequence"/>
</dbReference>
<dbReference type="Pfam" id="PF12728">
    <property type="entry name" value="HTH_17"/>
    <property type="match status" value="1"/>
</dbReference>
<dbReference type="AlphaFoldDB" id="A0A7X6PMT0"/>
<dbReference type="InterPro" id="IPR041657">
    <property type="entry name" value="HTH_17"/>
</dbReference>
<gene>
    <name evidence="2" type="ORF">GX859_05930</name>
</gene>
<feature type="domain" description="Helix-turn-helix" evidence="1">
    <location>
        <begin position="16"/>
        <end position="63"/>
    </location>
</feature>
<dbReference type="EMBL" id="JAAZHI010000128">
    <property type="protein sequence ID" value="NLA55823.1"/>
    <property type="molecule type" value="Genomic_DNA"/>
</dbReference>
<protein>
    <submittedName>
        <fullName evidence="2">Helix-turn-helix domain-containing protein</fullName>
    </submittedName>
</protein>
<evidence type="ECO:0000313" key="3">
    <source>
        <dbReference type="Proteomes" id="UP000557899"/>
    </source>
</evidence>
<dbReference type="GO" id="GO:0003677">
    <property type="term" value="F:DNA binding"/>
    <property type="evidence" value="ECO:0007669"/>
    <property type="project" value="InterPro"/>
</dbReference>
<accession>A0A7X6PMT0</accession>
<name>A0A7X6PMT0_9CORY</name>
<evidence type="ECO:0000313" key="2">
    <source>
        <dbReference type="EMBL" id="NLA55823.1"/>
    </source>
</evidence>
<proteinExistence type="predicted"/>
<evidence type="ECO:0000259" key="1">
    <source>
        <dbReference type="Pfam" id="PF12728"/>
    </source>
</evidence>
<organism evidence="2 3">
    <name type="scientific">Corynebacterium humireducens</name>
    <dbReference type="NCBI Taxonomy" id="1223514"/>
    <lineage>
        <taxon>Bacteria</taxon>
        <taxon>Bacillati</taxon>
        <taxon>Actinomycetota</taxon>
        <taxon>Actinomycetes</taxon>
        <taxon>Mycobacteriales</taxon>
        <taxon>Corynebacteriaceae</taxon>
        <taxon>Corynebacterium</taxon>
    </lineage>
</organism>
<dbReference type="InterPro" id="IPR010093">
    <property type="entry name" value="SinI_DNA-bd"/>
</dbReference>